<dbReference type="PANTHER" id="PTHR30024:SF2">
    <property type="entry name" value="ABC TRANSPORTER SUBSTRATE-BINDING PROTEIN"/>
    <property type="match status" value="1"/>
</dbReference>
<dbReference type="Gene3D" id="3.40.190.10">
    <property type="entry name" value="Periplasmic binding protein-like II"/>
    <property type="match status" value="2"/>
</dbReference>
<dbReference type="AlphaFoldDB" id="A0A5C4LH30"/>
<dbReference type="InterPro" id="IPR006311">
    <property type="entry name" value="TAT_signal"/>
</dbReference>
<protein>
    <submittedName>
        <fullName evidence="2">ABC transporter substrate-binding protein</fullName>
    </submittedName>
</protein>
<evidence type="ECO:0000256" key="1">
    <source>
        <dbReference type="SAM" id="SignalP"/>
    </source>
</evidence>
<dbReference type="RefSeq" id="WP_139037346.1">
    <property type="nucleotide sequence ID" value="NZ_VDDA01000009.1"/>
</dbReference>
<organism evidence="2 3">
    <name type="scientific">Methylobacterium terricola</name>
    <dbReference type="NCBI Taxonomy" id="2583531"/>
    <lineage>
        <taxon>Bacteria</taxon>
        <taxon>Pseudomonadati</taxon>
        <taxon>Pseudomonadota</taxon>
        <taxon>Alphaproteobacteria</taxon>
        <taxon>Hyphomicrobiales</taxon>
        <taxon>Methylobacteriaceae</taxon>
        <taxon>Methylobacterium</taxon>
    </lineage>
</organism>
<feature type="chain" id="PRO_5022973805" evidence="1">
    <location>
        <begin position="33"/>
        <end position="344"/>
    </location>
</feature>
<dbReference type="SUPFAM" id="SSF53850">
    <property type="entry name" value="Periplasmic binding protein-like II"/>
    <property type="match status" value="1"/>
</dbReference>
<sequence>MIHSPARRAFAAGLVAAGLLLAGSAMPGPALAQQKSEIAITRQPGIIYLPTHIIEKQGLIEKHAERLGVPGVKTKWLTFTGGGSQTDALLAGGVDIVNTGVGNLLLLWDRTRGGVKGIVATSALPLLLVSRDPKIKSIKDIAPGDKVAVPTVKVSTQAILLQMAAGEAYGADQANRLDANTVQLGHPDAAIALANPTHEIKTHFAAPPFQYVELRNVPGAHIVARSPDIIGGPLTQGQFFTTTKFADANPKIVQAIRAASEEAQAFIRKDTRKAVEIYREVTGDKTSTEDLLSYLGEPGMMEFNLQPQGTMRFAEHLSRIGTLRTKPKAWTDYYLPVAHDLSGS</sequence>
<dbReference type="EMBL" id="VDDA01000009">
    <property type="protein sequence ID" value="TNC11312.1"/>
    <property type="molecule type" value="Genomic_DNA"/>
</dbReference>
<keyword evidence="3" id="KW-1185">Reference proteome</keyword>
<name>A0A5C4LH30_9HYPH</name>
<dbReference type="Proteomes" id="UP000305267">
    <property type="component" value="Unassembled WGS sequence"/>
</dbReference>
<gene>
    <name evidence="2" type="ORF">FF100_19480</name>
</gene>
<dbReference type="OrthoDB" id="6788250at2"/>
<reference evidence="2 3" key="1">
    <citation type="submission" date="2019-06" db="EMBL/GenBank/DDBJ databases">
        <title>Genome of Methylobacterium sp. 17Sr1-39.</title>
        <authorList>
            <person name="Seo T."/>
        </authorList>
    </citation>
    <scope>NUCLEOTIDE SEQUENCE [LARGE SCALE GENOMIC DNA]</scope>
    <source>
        <strain evidence="2 3">17Sr1-39</strain>
    </source>
</reference>
<dbReference type="PANTHER" id="PTHR30024">
    <property type="entry name" value="ALIPHATIC SULFONATES-BINDING PROTEIN-RELATED"/>
    <property type="match status" value="1"/>
</dbReference>
<keyword evidence="1" id="KW-0732">Signal</keyword>
<feature type="signal peptide" evidence="1">
    <location>
        <begin position="1"/>
        <end position="32"/>
    </location>
</feature>
<proteinExistence type="predicted"/>
<dbReference type="PROSITE" id="PS51318">
    <property type="entry name" value="TAT"/>
    <property type="match status" value="1"/>
</dbReference>
<evidence type="ECO:0000313" key="2">
    <source>
        <dbReference type="EMBL" id="TNC11312.1"/>
    </source>
</evidence>
<comment type="caution">
    <text evidence="2">The sequence shown here is derived from an EMBL/GenBank/DDBJ whole genome shotgun (WGS) entry which is preliminary data.</text>
</comment>
<evidence type="ECO:0000313" key="3">
    <source>
        <dbReference type="Proteomes" id="UP000305267"/>
    </source>
</evidence>
<accession>A0A5C4LH30</accession>